<dbReference type="GO" id="GO:0005737">
    <property type="term" value="C:cytoplasm"/>
    <property type="evidence" value="ECO:0007669"/>
    <property type="project" value="TreeGrafter"/>
</dbReference>
<comment type="caution">
    <text evidence="4">The sequence shown here is derived from an EMBL/GenBank/DDBJ whole genome shotgun (WGS) entry which is preliminary data.</text>
</comment>
<evidence type="ECO:0000313" key="4">
    <source>
        <dbReference type="EMBL" id="KAG2182527.1"/>
    </source>
</evidence>
<evidence type="ECO:0000256" key="2">
    <source>
        <dbReference type="PIRSR" id="PIRSR600246-3"/>
    </source>
</evidence>
<dbReference type="GO" id="GO:0051604">
    <property type="term" value="P:protein maturation"/>
    <property type="evidence" value="ECO:0007669"/>
    <property type="project" value="TreeGrafter"/>
</dbReference>
<dbReference type="InterPro" id="IPR037464">
    <property type="entry name" value="Taspase1"/>
</dbReference>
<dbReference type="InterPro" id="IPR029055">
    <property type="entry name" value="Ntn_hydrolases_N"/>
</dbReference>
<dbReference type="CDD" id="cd04514">
    <property type="entry name" value="Taspase1_like"/>
    <property type="match status" value="1"/>
</dbReference>
<feature type="site" description="Cleavage; by autolysis" evidence="2">
    <location>
        <begin position="179"/>
        <end position="180"/>
    </location>
</feature>
<keyword evidence="5" id="KW-1185">Reference proteome</keyword>
<feature type="non-terminal residue" evidence="4">
    <location>
        <position position="1"/>
    </location>
</feature>
<dbReference type="PANTHER" id="PTHR10188:SF8">
    <property type="entry name" value="THREONINE ASPARTASE 1"/>
    <property type="match status" value="1"/>
</dbReference>
<evidence type="ECO:0008006" key="6">
    <source>
        <dbReference type="Google" id="ProtNLM"/>
    </source>
</evidence>
<evidence type="ECO:0000256" key="1">
    <source>
        <dbReference type="PIRSR" id="PIRSR600246-1"/>
    </source>
</evidence>
<dbReference type="Gene3D" id="3.60.20.30">
    <property type="entry name" value="(Glycosyl)asparaginase"/>
    <property type="match status" value="1"/>
</dbReference>
<sequence length="361" mass="38777">PQFAKSDMFARACRAAMTQIRNGGTSLEAQVSSLFHGCQIQDDPSTNSGTGSNLTLQGTVECDASIMTDQGRFGAVGAVSGIKNPIYVAKKLLDVAQEGLLPLGRVSPIFMVGPGAGEWAKEHGLETISNSRLLTDSSLNTYLNHMRRYHQANDSARRQKRFKLSSDAEDDESDSLGHDTVGAICVDAIGNVASGVSSGGISLKFPGRIGEAAIFGSGCWAQKMSGNADSMACSCTGTGEQLMLTSLSQQFSFAMQENVNIHEAMKKTLQSKFLDDPVLDTFPEKNAGLLAVKFTSRVKSSRCDIVELCYGHTTQSMGIGYMSANHGKPQFKMSRKSPDGNEQDIVCSSLMFKLNKEALRN</sequence>
<reference evidence="4" key="1">
    <citation type="submission" date="2020-12" db="EMBL/GenBank/DDBJ databases">
        <title>Metabolic potential, ecology and presence of endohyphal bacteria is reflected in genomic diversity of Mucoromycotina.</title>
        <authorList>
            <person name="Muszewska A."/>
            <person name="Okrasinska A."/>
            <person name="Steczkiewicz K."/>
            <person name="Drgas O."/>
            <person name="Orlowska M."/>
            <person name="Perlinska-Lenart U."/>
            <person name="Aleksandrzak-Piekarczyk T."/>
            <person name="Szatraj K."/>
            <person name="Zielenkiewicz U."/>
            <person name="Pilsyk S."/>
            <person name="Malc E."/>
            <person name="Mieczkowski P."/>
            <person name="Kruszewska J.S."/>
            <person name="Biernat P."/>
            <person name="Pawlowska J."/>
        </authorList>
    </citation>
    <scope>NUCLEOTIDE SEQUENCE</scope>
    <source>
        <strain evidence="4">WA0000067209</strain>
    </source>
</reference>
<dbReference type="PANTHER" id="PTHR10188">
    <property type="entry name" value="L-ASPARAGINASE"/>
    <property type="match status" value="1"/>
</dbReference>
<dbReference type="AlphaFoldDB" id="A0A8H7UI36"/>
<dbReference type="Proteomes" id="UP000654370">
    <property type="component" value="Unassembled WGS sequence"/>
</dbReference>
<dbReference type="Pfam" id="PF01112">
    <property type="entry name" value="Asparaginase_2"/>
    <property type="match status" value="1"/>
</dbReference>
<protein>
    <recommendedName>
        <fullName evidence="6">Threonine aspartase</fullName>
    </recommendedName>
</protein>
<feature type="region of interest" description="Disordered" evidence="3">
    <location>
        <begin position="151"/>
        <end position="175"/>
    </location>
</feature>
<evidence type="ECO:0000313" key="5">
    <source>
        <dbReference type="Proteomes" id="UP000654370"/>
    </source>
</evidence>
<name>A0A8H7UI36_MORIS</name>
<dbReference type="EMBL" id="JAEPQZ010000004">
    <property type="protein sequence ID" value="KAG2182527.1"/>
    <property type="molecule type" value="Genomic_DNA"/>
</dbReference>
<gene>
    <name evidence="4" type="ORF">INT43_007458</name>
</gene>
<dbReference type="InterPro" id="IPR000246">
    <property type="entry name" value="Peptidase_T2"/>
</dbReference>
<dbReference type="SUPFAM" id="SSF56235">
    <property type="entry name" value="N-terminal nucleophile aminohydrolases (Ntn hydrolases)"/>
    <property type="match status" value="1"/>
</dbReference>
<dbReference type="GO" id="GO:0004298">
    <property type="term" value="F:threonine-type endopeptidase activity"/>
    <property type="evidence" value="ECO:0007669"/>
    <property type="project" value="InterPro"/>
</dbReference>
<organism evidence="4 5">
    <name type="scientific">Mortierella isabellina</name>
    <name type="common">Filamentous fungus</name>
    <name type="synonym">Umbelopsis isabellina</name>
    <dbReference type="NCBI Taxonomy" id="91625"/>
    <lineage>
        <taxon>Eukaryota</taxon>
        <taxon>Fungi</taxon>
        <taxon>Fungi incertae sedis</taxon>
        <taxon>Mucoromycota</taxon>
        <taxon>Mucoromycotina</taxon>
        <taxon>Umbelopsidomycetes</taxon>
        <taxon>Umbelopsidales</taxon>
        <taxon>Umbelopsidaceae</taxon>
        <taxon>Umbelopsis</taxon>
    </lineage>
</organism>
<dbReference type="OrthoDB" id="2262349at2759"/>
<accession>A0A8H7UI36</accession>
<proteinExistence type="predicted"/>
<feature type="active site" description="Nucleophile" evidence="1">
    <location>
        <position position="180"/>
    </location>
</feature>
<evidence type="ECO:0000256" key="3">
    <source>
        <dbReference type="SAM" id="MobiDB-lite"/>
    </source>
</evidence>